<comment type="catalytic activity">
    <reaction evidence="1 7">
        <text>Cleavage of hydrophobic, N-terminal signal or leader sequences from secreted and periplasmic proteins.</text>
        <dbReference type="EC" id="3.4.21.89"/>
    </reaction>
</comment>
<dbReference type="NCBIfam" id="TIGR02227">
    <property type="entry name" value="sigpep_I_bact"/>
    <property type="match status" value="1"/>
</dbReference>
<keyword evidence="7" id="KW-1133">Transmembrane helix</keyword>
<evidence type="ECO:0000256" key="2">
    <source>
        <dbReference type="ARBA" id="ARBA00004401"/>
    </source>
</evidence>
<dbReference type="FunCoup" id="A0A1Q5PXG6">
    <property type="interactions" value="112"/>
</dbReference>
<keyword evidence="5 7" id="KW-0378">Hydrolase</keyword>
<dbReference type="STRING" id="52770.BSZ40_04365"/>
<keyword evidence="10" id="KW-1185">Reference proteome</keyword>
<evidence type="ECO:0000256" key="3">
    <source>
        <dbReference type="ARBA" id="ARBA00009370"/>
    </source>
</evidence>
<sequence>MERANKAARTKQRQHKAGSALVAYAREVAIVLTVAVVMAVGMKTFITQAFRIPTGSMISTIEPGDRVMARRFSLGEQDLRRGDIVVFKDTEDWLSSAAVPAPNRFTRFFQWIGLMPQDGDDHLAKRIIGLPGDRVKCCASDGRIEINGVPVTEPYLQPGVVPSAIDFDVTVPAGRMFVMGDNRPHSADSRAHLDSPFFGTVPIDDVVGVVYLTMWPFERWHVHTNPGNFNQVPRQ</sequence>
<keyword evidence="7" id="KW-0645">Protease</keyword>
<dbReference type="PROSITE" id="PS00761">
    <property type="entry name" value="SPASE_I_3"/>
    <property type="match status" value="1"/>
</dbReference>
<dbReference type="EC" id="3.4.21.89" evidence="4 7"/>
<dbReference type="Gene3D" id="2.10.109.10">
    <property type="entry name" value="Umud Fragment, subunit A"/>
    <property type="match status" value="1"/>
</dbReference>
<protein>
    <recommendedName>
        <fullName evidence="4 7">Signal peptidase I</fullName>
        <ecNumber evidence="4 7">3.4.21.89</ecNumber>
    </recommendedName>
</protein>
<dbReference type="InterPro" id="IPR000223">
    <property type="entry name" value="Pept_S26A_signal_pept_1"/>
</dbReference>
<evidence type="ECO:0000259" key="8">
    <source>
        <dbReference type="Pfam" id="PF10502"/>
    </source>
</evidence>
<proteinExistence type="inferred from homology"/>
<feature type="transmembrane region" description="Helical" evidence="7">
    <location>
        <begin position="21"/>
        <end position="42"/>
    </location>
</feature>
<dbReference type="PRINTS" id="PR00727">
    <property type="entry name" value="LEADERPTASE"/>
</dbReference>
<evidence type="ECO:0000256" key="6">
    <source>
        <dbReference type="PIRSR" id="PIRSR600223-1"/>
    </source>
</evidence>
<name>A0A1Q5PXG6_9ACTO</name>
<evidence type="ECO:0000313" key="10">
    <source>
        <dbReference type="Proteomes" id="UP000185612"/>
    </source>
</evidence>
<dbReference type="GO" id="GO:0006465">
    <property type="term" value="P:signal peptide processing"/>
    <property type="evidence" value="ECO:0007669"/>
    <property type="project" value="InterPro"/>
</dbReference>
<organism evidence="9 10">
    <name type="scientific">Buchananella hordeovulneris</name>
    <dbReference type="NCBI Taxonomy" id="52770"/>
    <lineage>
        <taxon>Bacteria</taxon>
        <taxon>Bacillati</taxon>
        <taxon>Actinomycetota</taxon>
        <taxon>Actinomycetes</taxon>
        <taxon>Actinomycetales</taxon>
        <taxon>Actinomycetaceae</taxon>
        <taxon>Buchananella</taxon>
    </lineage>
</organism>
<evidence type="ECO:0000256" key="4">
    <source>
        <dbReference type="ARBA" id="ARBA00013208"/>
    </source>
</evidence>
<dbReference type="InParanoid" id="A0A1Q5PXG6"/>
<feature type="domain" description="Peptidase S26" evidence="8">
    <location>
        <begin position="27"/>
        <end position="215"/>
    </location>
</feature>
<dbReference type="GO" id="GO:0005886">
    <property type="term" value="C:plasma membrane"/>
    <property type="evidence" value="ECO:0007669"/>
    <property type="project" value="UniProtKB-SubCell"/>
</dbReference>
<keyword evidence="7" id="KW-0472">Membrane</keyword>
<feature type="active site" evidence="6">
    <location>
        <position position="56"/>
    </location>
</feature>
<feature type="active site" evidence="6">
    <location>
        <position position="125"/>
    </location>
</feature>
<dbReference type="Pfam" id="PF10502">
    <property type="entry name" value="Peptidase_S26"/>
    <property type="match status" value="1"/>
</dbReference>
<dbReference type="GO" id="GO:0004252">
    <property type="term" value="F:serine-type endopeptidase activity"/>
    <property type="evidence" value="ECO:0007669"/>
    <property type="project" value="InterPro"/>
</dbReference>
<evidence type="ECO:0000256" key="7">
    <source>
        <dbReference type="RuleBase" id="RU362042"/>
    </source>
</evidence>
<comment type="subcellular location">
    <subcellularLocation>
        <location evidence="2">Cell membrane</location>
        <topology evidence="2">Single-pass type II membrane protein</topology>
    </subcellularLocation>
    <subcellularLocation>
        <location evidence="7">Membrane</location>
        <topology evidence="7">Single-pass type II membrane protein</topology>
    </subcellularLocation>
</comment>
<evidence type="ECO:0000256" key="1">
    <source>
        <dbReference type="ARBA" id="ARBA00000677"/>
    </source>
</evidence>
<dbReference type="AlphaFoldDB" id="A0A1Q5PXG6"/>
<comment type="similarity">
    <text evidence="3 7">Belongs to the peptidase S26 family.</text>
</comment>
<dbReference type="CDD" id="cd06530">
    <property type="entry name" value="S26_SPase_I"/>
    <property type="match status" value="1"/>
</dbReference>
<dbReference type="SUPFAM" id="SSF51306">
    <property type="entry name" value="LexA/Signal peptidase"/>
    <property type="match status" value="1"/>
</dbReference>
<dbReference type="InterPro" id="IPR036286">
    <property type="entry name" value="LexA/Signal_pep-like_sf"/>
</dbReference>
<dbReference type="GO" id="GO:0009003">
    <property type="term" value="F:signal peptidase activity"/>
    <property type="evidence" value="ECO:0007669"/>
    <property type="project" value="UniProtKB-EC"/>
</dbReference>
<comment type="caution">
    <text evidence="9">The sequence shown here is derived from an EMBL/GenBank/DDBJ whole genome shotgun (WGS) entry which is preliminary data.</text>
</comment>
<reference evidence="10" key="1">
    <citation type="submission" date="2016-12" db="EMBL/GenBank/DDBJ databases">
        <authorList>
            <person name="Meng X."/>
        </authorList>
    </citation>
    <scope>NUCLEOTIDE SEQUENCE [LARGE SCALE GENOMIC DNA]</scope>
    <source>
        <strain evidence="10">DSM 20732</strain>
    </source>
</reference>
<dbReference type="EMBL" id="MQVS01000003">
    <property type="protein sequence ID" value="OKL52237.1"/>
    <property type="molecule type" value="Genomic_DNA"/>
</dbReference>
<dbReference type="InterPro" id="IPR019533">
    <property type="entry name" value="Peptidase_S26"/>
</dbReference>
<dbReference type="PANTHER" id="PTHR43390:SF1">
    <property type="entry name" value="CHLOROPLAST PROCESSING PEPTIDASE"/>
    <property type="match status" value="1"/>
</dbReference>
<gene>
    <name evidence="9" type="ORF">BSZ40_04365</name>
</gene>
<keyword evidence="7" id="KW-0812">Transmembrane</keyword>
<dbReference type="Proteomes" id="UP000185612">
    <property type="component" value="Unassembled WGS sequence"/>
</dbReference>
<accession>A0A1Q5PXG6</accession>
<dbReference type="InterPro" id="IPR019758">
    <property type="entry name" value="Pept_S26A_signal_pept_1_CS"/>
</dbReference>
<evidence type="ECO:0000256" key="5">
    <source>
        <dbReference type="ARBA" id="ARBA00022801"/>
    </source>
</evidence>
<dbReference type="PANTHER" id="PTHR43390">
    <property type="entry name" value="SIGNAL PEPTIDASE I"/>
    <property type="match status" value="1"/>
</dbReference>
<evidence type="ECO:0000313" key="9">
    <source>
        <dbReference type="EMBL" id="OKL52237.1"/>
    </source>
</evidence>